<dbReference type="PANTHER" id="PTHR12932:SF18">
    <property type="entry name" value="TUBULIN POLYMERIZATION-PROMOTING PROTEIN"/>
    <property type="match status" value="1"/>
</dbReference>
<evidence type="ECO:0000256" key="2">
    <source>
        <dbReference type="ARBA" id="ARBA00010994"/>
    </source>
</evidence>
<dbReference type="AlphaFoldDB" id="A0A8D1MZ68"/>
<feature type="region of interest" description="Disordered" evidence="4">
    <location>
        <begin position="148"/>
        <end position="200"/>
    </location>
</feature>
<dbReference type="GO" id="GO:0005737">
    <property type="term" value="C:cytoplasm"/>
    <property type="evidence" value="ECO:0007669"/>
    <property type="project" value="UniProtKB-SubCell"/>
</dbReference>
<feature type="region of interest" description="Disordered" evidence="4">
    <location>
        <begin position="22"/>
        <end position="116"/>
    </location>
</feature>
<organism evidence="5 6">
    <name type="scientific">Sus scrofa</name>
    <name type="common">Pig</name>
    <dbReference type="NCBI Taxonomy" id="9823"/>
    <lineage>
        <taxon>Eukaryota</taxon>
        <taxon>Metazoa</taxon>
        <taxon>Chordata</taxon>
        <taxon>Craniata</taxon>
        <taxon>Vertebrata</taxon>
        <taxon>Euteleostomi</taxon>
        <taxon>Mammalia</taxon>
        <taxon>Eutheria</taxon>
        <taxon>Laurasiatheria</taxon>
        <taxon>Artiodactyla</taxon>
        <taxon>Suina</taxon>
        <taxon>Suidae</taxon>
        <taxon>Sus</taxon>
    </lineage>
</organism>
<feature type="compositionally biased region" description="Low complexity" evidence="4">
    <location>
        <begin position="64"/>
        <end position="83"/>
    </location>
</feature>
<evidence type="ECO:0000313" key="6">
    <source>
        <dbReference type="Proteomes" id="UP000694571"/>
    </source>
</evidence>
<dbReference type="GO" id="GO:0015631">
    <property type="term" value="F:tubulin binding"/>
    <property type="evidence" value="ECO:0007669"/>
    <property type="project" value="InterPro"/>
</dbReference>
<feature type="compositionally biased region" description="Basic and acidic residues" evidence="4">
    <location>
        <begin position="269"/>
        <end position="280"/>
    </location>
</feature>
<comment type="subcellular location">
    <subcellularLocation>
        <location evidence="1">Cytoplasm</location>
    </subcellularLocation>
</comment>
<sequence>MLPPSASAQSAGFVHTVAFCSRPDRSPATRRSPGAGSAGPSQALAVRRHLQGACRRERRRRPLAPCGAADPGASASPACSPGPRWEAQPSLKVPDGFPPARARSHQPADPSSKFSAASWAPVLRPVPPQLLIWRNGVGITAGAASLGTTLGESPGPRDLGTPGSSEVAPWPLPPAPSTLGPWPCAPATAPPGREGRPGCGALGRANVQSSLSRIAFSEYLRKLWIPSSTGAPGRRFLCVSSVLRVFMADSRPKPAKPANRTPPKSPGDPAKDKAAKRLSLESEGASEGAAAGGPELSALEEAFRRFAVHGDTRATGKEMHGKNWSKLCRDCQVIDGRNVTVTDVDIVFSKIKGKSCRTITFEQFKEALEELAKKRFKDKSSEEAVREVHRLIEGKAPIISGVTKAISSPTVSRLTDTTKFTGSHKERFDPSGRGKGRAGRVDLVDESGYVPGYKHAGTYDQKVQGGK</sequence>
<reference evidence="5" key="1">
    <citation type="submission" date="2025-05" db="UniProtKB">
        <authorList>
            <consortium name="Ensembl"/>
        </authorList>
    </citation>
    <scope>IDENTIFICATION</scope>
</reference>
<dbReference type="Proteomes" id="UP000694571">
    <property type="component" value="Unplaced"/>
</dbReference>
<name>A0A8D1MZ68_PIG</name>
<evidence type="ECO:0000313" key="5">
    <source>
        <dbReference type="Ensembl" id="ENSSSCP00050029775.1"/>
    </source>
</evidence>
<protein>
    <submittedName>
        <fullName evidence="5">Tubulin polymerization promoting protein</fullName>
    </submittedName>
</protein>
<dbReference type="Ensembl" id="ENSSSCT00050069294.1">
    <property type="protein sequence ID" value="ENSSSCP00050029775.1"/>
    <property type="gene ID" value="ENSSSCG00050050894.1"/>
</dbReference>
<dbReference type="Gene3D" id="1.10.238.10">
    <property type="entry name" value="EF-hand"/>
    <property type="match status" value="1"/>
</dbReference>
<dbReference type="InterPro" id="IPR008907">
    <property type="entry name" value="TPP/p25"/>
</dbReference>
<dbReference type="Ensembl" id="ENSSSCT00060011085.1">
    <property type="protein sequence ID" value="ENSSSCP00060004097.1"/>
    <property type="gene ID" value="ENSSSCG00060008654.1"/>
</dbReference>
<feature type="compositionally biased region" description="Low complexity" evidence="4">
    <location>
        <begin position="281"/>
        <end position="292"/>
    </location>
</feature>
<feature type="compositionally biased region" description="Basic residues" evidence="4">
    <location>
        <begin position="46"/>
        <end position="62"/>
    </location>
</feature>
<dbReference type="InterPro" id="IPR011992">
    <property type="entry name" value="EF-hand-dom_pair"/>
</dbReference>
<gene>
    <name evidence="5" type="primary">TPPP</name>
</gene>
<dbReference type="SUPFAM" id="SSF47473">
    <property type="entry name" value="EF-hand"/>
    <property type="match status" value="1"/>
</dbReference>
<dbReference type="Proteomes" id="UP000694723">
    <property type="component" value="Unplaced"/>
</dbReference>
<dbReference type="Pfam" id="PF05517">
    <property type="entry name" value="p25-alpha"/>
    <property type="match status" value="1"/>
</dbReference>
<dbReference type="FunFam" id="1.10.238.10:FF:000057">
    <property type="entry name" value="Tubulin polymerization-promoting protein family member 3"/>
    <property type="match status" value="1"/>
</dbReference>
<feature type="region of interest" description="Disordered" evidence="4">
    <location>
        <begin position="250"/>
        <end position="292"/>
    </location>
</feature>
<proteinExistence type="inferred from homology"/>
<dbReference type="GO" id="GO:0046785">
    <property type="term" value="P:microtubule polymerization"/>
    <property type="evidence" value="ECO:0007669"/>
    <property type="project" value="InterPro"/>
</dbReference>
<evidence type="ECO:0000256" key="3">
    <source>
        <dbReference type="ARBA" id="ARBA00022490"/>
    </source>
</evidence>
<dbReference type="PANTHER" id="PTHR12932">
    <property type="entry name" value="P25 ALPHA-RELATED"/>
    <property type="match status" value="1"/>
</dbReference>
<accession>A0A8D1MZ68</accession>
<evidence type="ECO:0000256" key="1">
    <source>
        <dbReference type="ARBA" id="ARBA00004496"/>
    </source>
</evidence>
<evidence type="ECO:0000256" key="4">
    <source>
        <dbReference type="SAM" id="MobiDB-lite"/>
    </source>
</evidence>
<keyword evidence="3" id="KW-0963">Cytoplasm</keyword>
<comment type="similarity">
    <text evidence="2">Belongs to the TPPP family.</text>
</comment>